<accession>A0A9P8ARD8</accession>
<gene>
    <name evidence="1" type="ORF">BT62DRAFT_202937</name>
</gene>
<organism evidence="1 2">
    <name type="scientific">Guyanagaster necrorhizus</name>
    <dbReference type="NCBI Taxonomy" id="856835"/>
    <lineage>
        <taxon>Eukaryota</taxon>
        <taxon>Fungi</taxon>
        <taxon>Dikarya</taxon>
        <taxon>Basidiomycota</taxon>
        <taxon>Agaricomycotina</taxon>
        <taxon>Agaricomycetes</taxon>
        <taxon>Agaricomycetidae</taxon>
        <taxon>Agaricales</taxon>
        <taxon>Marasmiineae</taxon>
        <taxon>Physalacriaceae</taxon>
        <taxon>Guyanagaster</taxon>
    </lineage>
</organism>
<protein>
    <submittedName>
        <fullName evidence="1">Uncharacterized protein</fullName>
    </submittedName>
</protein>
<name>A0A9P8ARD8_9AGAR</name>
<comment type="caution">
    <text evidence="1">The sequence shown here is derived from an EMBL/GenBank/DDBJ whole genome shotgun (WGS) entry which is preliminary data.</text>
</comment>
<dbReference type="Proteomes" id="UP000812287">
    <property type="component" value="Unassembled WGS sequence"/>
</dbReference>
<reference evidence="1" key="1">
    <citation type="submission" date="2020-11" db="EMBL/GenBank/DDBJ databases">
        <title>Adaptations for nitrogen fixation in a non-lichenized fungal sporocarp promotes dispersal by wood-feeding termites.</title>
        <authorList>
            <consortium name="DOE Joint Genome Institute"/>
            <person name="Koch R.A."/>
            <person name="Yoon G."/>
            <person name="Arayal U."/>
            <person name="Lail K."/>
            <person name="Amirebrahimi M."/>
            <person name="Labutti K."/>
            <person name="Lipzen A."/>
            <person name="Riley R."/>
            <person name="Barry K."/>
            <person name="Henrissat B."/>
            <person name="Grigoriev I.V."/>
            <person name="Herr J.R."/>
            <person name="Aime M.C."/>
        </authorList>
    </citation>
    <scope>NUCLEOTIDE SEQUENCE</scope>
    <source>
        <strain evidence="1">MCA 3950</strain>
    </source>
</reference>
<dbReference type="RefSeq" id="XP_043038480.1">
    <property type="nucleotide sequence ID" value="XM_043180036.1"/>
</dbReference>
<evidence type="ECO:0000313" key="1">
    <source>
        <dbReference type="EMBL" id="KAG7444980.1"/>
    </source>
</evidence>
<dbReference type="EMBL" id="MU250538">
    <property type="protein sequence ID" value="KAG7444980.1"/>
    <property type="molecule type" value="Genomic_DNA"/>
</dbReference>
<sequence length="98" mass="11500">MRLGGYYIYLVLSMAHRIHVFNIQASALPHIHQPGVTSSELDTDNRWSVLLCSYEIVFRETQVRSLEAYHYILLKEWIHYPRTRYFQNDLCLIAGIGS</sequence>
<dbReference type="GeneID" id="66102332"/>
<dbReference type="AlphaFoldDB" id="A0A9P8ARD8"/>
<proteinExistence type="predicted"/>
<keyword evidence="2" id="KW-1185">Reference proteome</keyword>
<evidence type="ECO:0000313" key="2">
    <source>
        <dbReference type="Proteomes" id="UP000812287"/>
    </source>
</evidence>